<comment type="caution">
    <text evidence="1">The sequence shown here is derived from an EMBL/GenBank/DDBJ whole genome shotgun (WGS) entry which is preliminary data.</text>
</comment>
<keyword evidence="2" id="KW-1185">Reference proteome</keyword>
<name>A0AAE0LHB2_9CHLO</name>
<organism evidence="1 2">
    <name type="scientific">Cymbomonas tetramitiformis</name>
    <dbReference type="NCBI Taxonomy" id="36881"/>
    <lineage>
        <taxon>Eukaryota</taxon>
        <taxon>Viridiplantae</taxon>
        <taxon>Chlorophyta</taxon>
        <taxon>Pyramimonadophyceae</taxon>
        <taxon>Pyramimonadales</taxon>
        <taxon>Pyramimonadaceae</taxon>
        <taxon>Cymbomonas</taxon>
    </lineage>
</organism>
<proteinExistence type="predicted"/>
<dbReference type="EMBL" id="LGRX02001899">
    <property type="protein sequence ID" value="KAK3285258.1"/>
    <property type="molecule type" value="Genomic_DNA"/>
</dbReference>
<gene>
    <name evidence="1" type="ORF">CYMTET_7128</name>
</gene>
<sequence length="142" mass="14836">MHGFTASALAKRANGAHAFVAEDVAHDFFAVHFQTAIAVEAWAAYTDFSTGDKEKFQALCLLGGGKPGIIEDFSASSSSTVGSVPAEDIKERMQYCQPVDTQMGMCTVGGAAQHININGFKVKSSVTATPPPPPPLPPVAVV</sequence>
<evidence type="ECO:0000313" key="2">
    <source>
        <dbReference type="Proteomes" id="UP001190700"/>
    </source>
</evidence>
<evidence type="ECO:0000313" key="1">
    <source>
        <dbReference type="EMBL" id="KAK3285258.1"/>
    </source>
</evidence>
<accession>A0AAE0LHB2</accession>
<protein>
    <submittedName>
        <fullName evidence="1">Uncharacterized protein</fullName>
    </submittedName>
</protein>
<dbReference type="Proteomes" id="UP001190700">
    <property type="component" value="Unassembled WGS sequence"/>
</dbReference>
<reference evidence="1 2" key="1">
    <citation type="journal article" date="2015" name="Genome Biol. Evol.">
        <title>Comparative Genomics of a Bacterivorous Green Alga Reveals Evolutionary Causalities and Consequences of Phago-Mixotrophic Mode of Nutrition.</title>
        <authorList>
            <person name="Burns J.A."/>
            <person name="Paasch A."/>
            <person name="Narechania A."/>
            <person name="Kim E."/>
        </authorList>
    </citation>
    <scope>NUCLEOTIDE SEQUENCE [LARGE SCALE GENOMIC DNA]</scope>
    <source>
        <strain evidence="1 2">PLY_AMNH</strain>
    </source>
</reference>
<dbReference type="AlphaFoldDB" id="A0AAE0LHB2"/>